<evidence type="ECO:0000256" key="5">
    <source>
        <dbReference type="RuleBase" id="RU362118"/>
    </source>
</evidence>
<evidence type="ECO:0000256" key="1">
    <source>
        <dbReference type="ARBA" id="ARBA00001933"/>
    </source>
</evidence>
<keyword evidence="4 5" id="KW-0663">Pyridoxal phosphate</keyword>
<dbReference type="NCBIfam" id="NF006096">
    <property type="entry name" value="PRK08248.1"/>
    <property type="match status" value="1"/>
</dbReference>
<dbReference type="PANTHER" id="PTHR43797">
    <property type="entry name" value="HOMOCYSTEINE/CYSTEINE SYNTHASE"/>
    <property type="match status" value="1"/>
</dbReference>
<evidence type="ECO:0000313" key="6">
    <source>
        <dbReference type="EMBL" id="MCE5170207.1"/>
    </source>
</evidence>
<dbReference type="CDD" id="cd00614">
    <property type="entry name" value="CGS_like"/>
    <property type="match status" value="1"/>
</dbReference>
<reference evidence="6 7" key="1">
    <citation type="submission" date="2021-11" db="EMBL/GenBank/DDBJ databases">
        <title>Draft genome sequence of Paenibacillus profundus YoMME, a new Gram-positive bacteria with exoelectrogenic properties.</title>
        <authorList>
            <person name="Hubenova Y."/>
            <person name="Hubenova E."/>
            <person name="Manasiev Y."/>
            <person name="Peykov S."/>
            <person name="Mitov M."/>
        </authorList>
    </citation>
    <scope>NUCLEOTIDE SEQUENCE [LARGE SCALE GENOMIC DNA]</scope>
    <source>
        <strain evidence="6 7">YoMME</strain>
    </source>
</reference>
<evidence type="ECO:0000256" key="4">
    <source>
        <dbReference type="ARBA" id="ARBA00022898"/>
    </source>
</evidence>
<dbReference type="InterPro" id="IPR054542">
    <property type="entry name" value="Cys_met_metab_PP"/>
</dbReference>
<sequence>MSEATRTFGFETLAVHAGQEVDPTTLSRAVPLYQTTSYAFKDTDHAADLFALKEFGNIYTRLMNPTTDVFEKRVAALEGGAGALATASGQAAITYAILNIAGAGDEIVSATSLYGGTHNLFSTTLNKLGIKVRFVDSSEPENFRKAITDKTKALYAEVIGNPRGDVLDIEAVAKIAHEHGIPLIVDNTFPSPFLLRPLEHGADIVVHSATKFIGGHGTSIGGVIVDGGTFDWTSNDKFPGLTTPDPSYHGLVYTEAVGPIAYIIKARVQLMRDMGAALSPFNAFMLLQGLETLHLRMERHSENALKVAQFLESHEAVQSVSYCGLPSHRSYDLVQKYMPKGQGAILTFEIKGGIEAGRKIINHVKLFSHLANVGDSKSLIIHPASTTHQQLSEEEQIGAGVGPGIIRLSIGTESIDDILYDLEQAIAASQSS</sequence>
<dbReference type="EMBL" id="JAJNBZ010000008">
    <property type="protein sequence ID" value="MCE5170207.1"/>
    <property type="molecule type" value="Genomic_DNA"/>
</dbReference>
<dbReference type="SUPFAM" id="SSF53383">
    <property type="entry name" value="PLP-dependent transferases"/>
    <property type="match status" value="1"/>
</dbReference>
<name>A0ABS8YF81_9BACL</name>
<keyword evidence="7" id="KW-1185">Reference proteome</keyword>
<dbReference type="InterPro" id="IPR015424">
    <property type="entry name" value="PyrdxlP-dep_Trfase"/>
</dbReference>
<dbReference type="RefSeq" id="WP_019422409.1">
    <property type="nucleotide sequence ID" value="NZ_JAJNBZ010000008.1"/>
</dbReference>
<keyword evidence="3" id="KW-0808">Transferase</keyword>
<dbReference type="InterPro" id="IPR006235">
    <property type="entry name" value="OAc-hSer/O-AcSer_sulfhydrylase"/>
</dbReference>
<dbReference type="PROSITE" id="PS00868">
    <property type="entry name" value="CYS_MET_METAB_PP"/>
    <property type="match status" value="1"/>
</dbReference>
<evidence type="ECO:0000313" key="7">
    <source>
        <dbReference type="Proteomes" id="UP001199916"/>
    </source>
</evidence>
<protein>
    <submittedName>
        <fullName evidence="6">Homocysteine synthase</fullName>
    </submittedName>
</protein>
<proteinExistence type="inferred from homology"/>
<comment type="caution">
    <text evidence="6">The sequence shown here is derived from an EMBL/GenBank/DDBJ whole genome shotgun (WGS) entry which is preliminary data.</text>
</comment>
<evidence type="ECO:0000256" key="3">
    <source>
        <dbReference type="ARBA" id="ARBA00022679"/>
    </source>
</evidence>
<comment type="similarity">
    <text evidence="2 5">Belongs to the trans-sulfuration enzymes family.</text>
</comment>
<organism evidence="6 7">
    <name type="scientific">Paenibacillus profundus</name>
    <dbReference type="NCBI Taxonomy" id="1173085"/>
    <lineage>
        <taxon>Bacteria</taxon>
        <taxon>Bacillati</taxon>
        <taxon>Bacillota</taxon>
        <taxon>Bacilli</taxon>
        <taxon>Bacillales</taxon>
        <taxon>Paenibacillaceae</taxon>
        <taxon>Paenibacillus</taxon>
    </lineage>
</organism>
<evidence type="ECO:0000256" key="2">
    <source>
        <dbReference type="ARBA" id="ARBA00009077"/>
    </source>
</evidence>
<dbReference type="PANTHER" id="PTHR43797:SF2">
    <property type="entry name" value="HOMOCYSTEINE_CYSTEINE SYNTHASE"/>
    <property type="match status" value="1"/>
</dbReference>
<dbReference type="Pfam" id="PF01053">
    <property type="entry name" value="Cys_Met_Meta_PP"/>
    <property type="match status" value="1"/>
</dbReference>
<dbReference type="PIRSF" id="PIRSF001434">
    <property type="entry name" value="CGS"/>
    <property type="match status" value="1"/>
</dbReference>
<dbReference type="InterPro" id="IPR000277">
    <property type="entry name" value="Cys/Met-Metab_PyrdxlP-dep_enz"/>
</dbReference>
<dbReference type="InterPro" id="IPR015421">
    <property type="entry name" value="PyrdxlP-dep_Trfase_major"/>
</dbReference>
<accession>A0ABS8YF81</accession>
<dbReference type="Gene3D" id="3.40.640.10">
    <property type="entry name" value="Type I PLP-dependent aspartate aminotransferase-like (Major domain)"/>
    <property type="match status" value="1"/>
</dbReference>
<dbReference type="Gene3D" id="3.90.1150.10">
    <property type="entry name" value="Aspartate Aminotransferase, domain 1"/>
    <property type="match status" value="1"/>
</dbReference>
<dbReference type="InterPro" id="IPR015422">
    <property type="entry name" value="PyrdxlP-dep_Trfase_small"/>
</dbReference>
<dbReference type="Proteomes" id="UP001199916">
    <property type="component" value="Unassembled WGS sequence"/>
</dbReference>
<gene>
    <name evidence="6" type="ORF">LQV63_12885</name>
</gene>
<comment type="cofactor">
    <cofactor evidence="1 5">
        <name>pyridoxal 5'-phosphate</name>
        <dbReference type="ChEBI" id="CHEBI:597326"/>
    </cofactor>
</comment>
<dbReference type="NCBIfam" id="TIGR01326">
    <property type="entry name" value="OAH_OAS_sulfhy"/>
    <property type="match status" value="1"/>
</dbReference>